<reference evidence="4" key="1">
    <citation type="submission" date="2016-10" db="EMBL/GenBank/DDBJ databases">
        <authorList>
            <person name="de Groot N.N."/>
        </authorList>
    </citation>
    <scope>NUCLEOTIDE SEQUENCE [LARGE SCALE GENOMIC DNA]</scope>
    <source>
        <strain evidence="4">ATCC 20501</strain>
    </source>
</reference>
<evidence type="ECO:0000313" key="4">
    <source>
        <dbReference type="EMBL" id="SEG46667.1"/>
    </source>
</evidence>
<dbReference type="InterPro" id="IPR020904">
    <property type="entry name" value="Sc_DH/Rdtase_CS"/>
</dbReference>
<keyword evidence="6" id="KW-1185">Reference proteome</keyword>
<dbReference type="SUPFAM" id="SSF51735">
    <property type="entry name" value="NAD(P)-binding Rossmann-fold domains"/>
    <property type="match status" value="1"/>
</dbReference>
<dbReference type="CDD" id="cd05233">
    <property type="entry name" value="SDR_c"/>
    <property type="match status" value="1"/>
</dbReference>
<dbReference type="InterPro" id="IPR036291">
    <property type="entry name" value="NAD(P)-bd_dom_sf"/>
</dbReference>
<dbReference type="AlphaFoldDB" id="A0A1H6AF31"/>
<dbReference type="EMBL" id="FNVB01000003">
    <property type="protein sequence ID" value="SEG46667.1"/>
    <property type="molecule type" value="Genomic_DNA"/>
</dbReference>
<name>A0A1H6AF31_9PSEU</name>
<dbReference type="SMART" id="SM00822">
    <property type="entry name" value="PKS_KR"/>
    <property type="match status" value="1"/>
</dbReference>
<evidence type="ECO:0000256" key="2">
    <source>
        <dbReference type="RuleBase" id="RU000363"/>
    </source>
</evidence>
<evidence type="ECO:0000313" key="6">
    <source>
        <dbReference type="Proteomes" id="UP000199690"/>
    </source>
</evidence>
<proteinExistence type="inferred from homology"/>
<sequence length="228" mass="23270">MAELGNVLITGGVSGLGAATVEAVREAGGTPLVLDRAAPSAPVKFACVDLADRRAAEHAVQELADAVGGLDGVFTAAGIDSCGPLGSVPPGDWERVIEVNLLGTAAVVRAALPYLERSSGTVVTCASTLGISAVSEATAYCASKFGVVGLTRALAAETSGRVGVTLLVPGGMHTAFFDGRDEQYKPPPDAKLNRPEDVAQAVVFALSQPPGCEVREMVVCHSQESSWP</sequence>
<dbReference type="RefSeq" id="WP_093356729.1">
    <property type="nucleotide sequence ID" value="NZ_FNVB01000003.1"/>
</dbReference>
<dbReference type="Gene3D" id="3.40.50.720">
    <property type="entry name" value="NAD(P)-binding Rossmann-like Domain"/>
    <property type="match status" value="1"/>
</dbReference>
<dbReference type="PRINTS" id="PR00081">
    <property type="entry name" value="GDHRDH"/>
</dbReference>
<reference evidence="6 7" key="2">
    <citation type="submission" date="2016-10" db="EMBL/GenBank/DDBJ databases">
        <authorList>
            <person name="Varghese N."/>
            <person name="Submissions S."/>
        </authorList>
    </citation>
    <scope>NUCLEOTIDE SEQUENCE [LARGE SCALE GENOMIC DNA]</scope>
    <source>
        <strain evidence="7">ATCC 20501</strain>
        <strain evidence="5 6">CGMCC 4.3529</strain>
    </source>
</reference>
<dbReference type="PANTHER" id="PTHR42760">
    <property type="entry name" value="SHORT-CHAIN DEHYDROGENASES/REDUCTASES FAMILY MEMBER"/>
    <property type="match status" value="1"/>
</dbReference>
<evidence type="ECO:0000313" key="7">
    <source>
        <dbReference type="Proteomes" id="UP000236729"/>
    </source>
</evidence>
<dbReference type="InterPro" id="IPR057326">
    <property type="entry name" value="KR_dom"/>
</dbReference>
<dbReference type="SMR" id="A0A1H6AF31"/>
<dbReference type="PROSITE" id="PS00061">
    <property type="entry name" value="ADH_SHORT"/>
    <property type="match status" value="1"/>
</dbReference>
<dbReference type="InterPro" id="IPR002347">
    <property type="entry name" value="SDR_fam"/>
</dbReference>
<protein>
    <submittedName>
        <fullName evidence="4">NADP-dependent 3-hydroxy acid dehydrogenase YdfG</fullName>
    </submittedName>
</protein>
<comment type="similarity">
    <text evidence="1 2">Belongs to the short-chain dehydrogenases/reductases (SDR) family.</text>
</comment>
<dbReference type="Proteomes" id="UP000236729">
    <property type="component" value="Unassembled WGS sequence"/>
</dbReference>
<dbReference type="PRINTS" id="PR00080">
    <property type="entry name" value="SDRFAMILY"/>
</dbReference>
<evidence type="ECO:0000313" key="5">
    <source>
        <dbReference type="EMBL" id="SFE54963.1"/>
    </source>
</evidence>
<organism evidence="4 7">
    <name type="scientific">Saccharopolyspora kobensis</name>
    <dbReference type="NCBI Taxonomy" id="146035"/>
    <lineage>
        <taxon>Bacteria</taxon>
        <taxon>Bacillati</taxon>
        <taxon>Actinomycetota</taxon>
        <taxon>Actinomycetes</taxon>
        <taxon>Pseudonocardiales</taxon>
        <taxon>Pseudonocardiaceae</taxon>
        <taxon>Saccharopolyspora</taxon>
    </lineage>
</organism>
<feature type="domain" description="Ketoreductase" evidence="3">
    <location>
        <begin position="5"/>
        <end position="172"/>
    </location>
</feature>
<gene>
    <name evidence="4" type="ORF">SAMN02982929_02270</name>
    <name evidence="5" type="ORF">SAMN05216506_112104</name>
</gene>
<dbReference type="Proteomes" id="UP000199690">
    <property type="component" value="Unassembled WGS sequence"/>
</dbReference>
<accession>A0A1H6AF31</accession>
<dbReference type="EMBL" id="FOME01000012">
    <property type="protein sequence ID" value="SFE54963.1"/>
    <property type="molecule type" value="Genomic_DNA"/>
</dbReference>
<evidence type="ECO:0000259" key="3">
    <source>
        <dbReference type="SMART" id="SM00822"/>
    </source>
</evidence>
<dbReference type="GO" id="GO:0016616">
    <property type="term" value="F:oxidoreductase activity, acting on the CH-OH group of donors, NAD or NADP as acceptor"/>
    <property type="evidence" value="ECO:0007669"/>
    <property type="project" value="TreeGrafter"/>
</dbReference>
<dbReference type="Pfam" id="PF00106">
    <property type="entry name" value="adh_short"/>
    <property type="match status" value="1"/>
</dbReference>
<accession>A0A1I2BI57</accession>
<evidence type="ECO:0000256" key="1">
    <source>
        <dbReference type="ARBA" id="ARBA00006484"/>
    </source>
</evidence>